<accession>A0A0N4X550</accession>
<dbReference type="AlphaFoldDB" id="A0A0N4X550"/>
<organism evidence="1">
    <name type="scientific">Haemonchus placei</name>
    <name type="common">Barber's pole worm</name>
    <dbReference type="NCBI Taxonomy" id="6290"/>
    <lineage>
        <taxon>Eukaryota</taxon>
        <taxon>Metazoa</taxon>
        <taxon>Ecdysozoa</taxon>
        <taxon>Nematoda</taxon>
        <taxon>Chromadorea</taxon>
        <taxon>Rhabditida</taxon>
        <taxon>Rhabditina</taxon>
        <taxon>Rhabditomorpha</taxon>
        <taxon>Strongyloidea</taxon>
        <taxon>Trichostrongylidae</taxon>
        <taxon>Haemonchus</taxon>
    </lineage>
</organism>
<proteinExistence type="predicted"/>
<name>A0A0N4X550_HAEPC</name>
<evidence type="ECO:0000313" key="1">
    <source>
        <dbReference type="WBParaSite" id="HPLM_0001949201-mRNA-1"/>
    </source>
</evidence>
<protein>
    <submittedName>
        <fullName evidence="1">Ovule protein</fullName>
    </submittedName>
</protein>
<sequence>LCKCHRFVSSPKRYPSTADRMDNEGQKAPYHRCPCWCLLSPELPLRSLVEEVHLLKLGFNFRSRAKVQRNQEYSISRTVTIP</sequence>
<dbReference type="WBParaSite" id="HPLM_0001949201-mRNA-1">
    <property type="protein sequence ID" value="HPLM_0001949201-mRNA-1"/>
    <property type="gene ID" value="HPLM_0001949201"/>
</dbReference>
<reference evidence="1" key="1">
    <citation type="submission" date="2017-02" db="UniProtKB">
        <authorList>
            <consortium name="WormBaseParasite"/>
        </authorList>
    </citation>
    <scope>IDENTIFICATION</scope>
</reference>